<organism evidence="1 2">
    <name type="scientific">Capsulimonas corticalis</name>
    <dbReference type="NCBI Taxonomy" id="2219043"/>
    <lineage>
        <taxon>Bacteria</taxon>
        <taxon>Bacillati</taxon>
        <taxon>Armatimonadota</taxon>
        <taxon>Armatimonadia</taxon>
        <taxon>Capsulimonadales</taxon>
        <taxon>Capsulimonadaceae</taxon>
        <taxon>Capsulimonas</taxon>
    </lineage>
</organism>
<evidence type="ECO:0000313" key="2">
    <source>
        <dbReference type="Proteomes" id="UP000287394"/>
    </source>
</evidence>
<accession>A0A402CSI9</accession>
<reference evidence="1 2" key="1">
    <citation type="journal article" date="2019" name="Int. J. Syst. Evol. Microbiol.">
        <title>Capsulimonas corticalis gen. nov., sp. nov., an aerobic capsulated bacterium, of a novel bacterial order, Capsulimonadales ord. nov., of the class Armatimonadia of the phylum Armatimonadetes.</title>
        <authorList>
            <person name="Li J."/>
            <person name="Kudo C."/>
            <person name="Tonouchi A."/>
        </authorList>
    </citation>
    <scope>NUCLEOTIDE SEQUENCE [LARGE SCALE GENOMIC DNA]</scope>
    <source>
        <strain evidence="1 2">AX-7</strain>
    </source>
</reference>
<dbReference type="EMBL" id="AP025739">
    <property type="protein sequence ID" value="BDI31076.1"/>
    <property type="molecule type" value="Genomic_DNA"/>
</dbReference>
<dbReference type="AlphaFoldDB" id="A0A402CSI9"/>
<dbReference type="Pfam" id="PF12138">
    <property type="entry name" value="Spherulin4"/>
    <property type="match status" value="1"/>
</dbReference>
<dbReference type="KEGG" id="ccot:CCAX7_31270"/>
<keyword evidence="2" id="KW-1185">Reference proteome</keyword>
<evidence type="ECO:0000313" key="1">
    <source>
        <dbReference type="EMBL" id="BDI31076.1"/>
    </source>
</evidence>
<protein>
    <submittedName>
        <fullName evidence="1">Uncharacterized protein</fullName>
    </submittedName>
</protein>
<dbReference type="InterPro" id="IPR021986">
    <property type="entry name" value="Spherulin4"/>
</dbReference>
<dbReference type="Proteomes" id="UP000287394">
    <property type="component" value="Chromosome"/>
</dbReference>
<proteinExistence type="predicted"/>
<sequence length="344" mass="37945">MRFCVASPLLTPMCAYRLRVKTVIALENKETPVKIKSVLLVCAAAACLGTAPSTAHADGMVIPAYLTLSDTNTWNILADDATIMKNGVNPRYKDYWVVVNGPANGPFTLASDWKTAEHRFDPIRANGGRIFGYVHALTAPASSTYRPLREVENDIRAWVTGYRRLDGIWIDEYYPRYEIAGPSGATATFPNGTNVAPNDRLFINSDGAFNANQVDPTGGYFCQLTSWIRCTYPRLKVIGNAGGQFYSNQINYTDIVDVTCSFEQSYSYAAANSWSNLNRQNVTTTKQQMALIHSNTTDLAGAIDQAILHGYSYFYTNDGFPSGNVWGAIPPYFTSEVQYIANHG</sequence>
<name>A0A402CSI9_9BACT</name>
<gene>
    <name evidence="1" type="ORF">CCAX7_31270</name>
</gene>